<evidence type="ECO:0000313" key="1">
    <source>
        <dbReference type="EMBL" id="KAK7025477.1"/>
    </source>
</evidence>
<comment type="caution">
    <text evidence="1">The sequence shown here is derived from an EMBL/GenBank/DDBJ whole genome shotgun (WGS) entry which is preliminary data.</text>
</comment>
<gene>
    <name evidence="1" type="ORF">VNI00_016006</name>
</gene>
<keyword evidence="2" id="KW-1185">Reference proteome</keyword>
<accession>A0AAW0BHX8</accession>
<proteinExistence type="predicted"/>
<dbReference type="EMBL" id="JAYKXP010000114">
    <property type="protein sequence ID" value="KAK7025477.1"/>
    <property type="molecule type" value="Genomic_DNA"/>
</dbReference>
<dbReference type="AlphaFoldDB" id="A0AAW0BHX8"/>
<name>A0AAW0BHX8_9AGAR</name>
<evidence type="ECO:0000313" key="2">
    <source>
        <dbReference type="Proteomes" id="UP001383192"/>
    </source>
</evidence>
<reference evidence="1 2" key="1">
    <citation type="submission" date="2024-01" db="EMBL/GenBank/DDBJ databases">
        <title>A draft genome for a cacao thread blight-causing isolate of Paramarasmius palmivorus.</title>
        <authorList>
            <person name="Baruah I.K."/>
            <person name="Bukari Y."/>
            <person name="Amoako-Attah I."/>
            <person name="Meinhardt L.W."/>
            <person name="Bailey B.A."/>
            <person name="Cohen S.P."/>
        </authorList>
    </citation>
    <scope>NUCLEOTIDE SEQUENCE [LARGE SCALE GENOMIC DNA]</scope>
    <source>
        <strain evidence="1 2">GH-12</strain>
    </source>
</reference>
<organism evidence="1 2">
    <name type="scientific">Paramarasmius palmivorus</name>
    <dbReference type="NCBI Taxonomy" id="297713"/>
    <lineage>
        <taxon>Eukaryota</taxon>
        <taxon>Fungi</taxon>
        <taxon>Dikarya</taxon>
        <taxon>Basidiomycota</taxon>
        <taxon>Agaricomycotina</taxon>
        <taxon>Agaricomycetes</taxon>
        <taxon>Agaricomycetidae</taxon>
        <taxon>Agaricales</taxon>
        <taxon>Marasmiineae</taxon>
        <taxon>Marasmiaceae</taxon>
        <taxon>Paramarasmius</taxon>
    </lineage>
</organism>
<sequence>MDCVQEPDIYDIQEWESYKGKKAEHDAHLTPPVTDIKWLDKNVVTPLHTTLSSLGTAGSVEKRLVSLNLRGSNTEDKYIQGAREERTSPGGHRCGTLSVYLPTTSGSGVTVHLTYQGKKQKFVTKGRDFTISTIGLYTGVQQTVDPIKAGFVVSLEYELLFTGKGKIPCLPSFSHTFWSWRKALDGSQGLSSPNDLILCLLNRKIKHDSDSEDDLFQASSLTRTDLDFLLSVAPWAKGYGFDLHFADVTYTEKGCVVGDYYDSEDSEDYYSFKNVYRGCAYDAPIDKNPDNLEMERVDGHSLTLSNVVALDGMPMMASGAALKEISRSDQSIFSRGDILNGFRSSKVIRIYGEKMLHRSYTAKALIVSPKGSPRLQFQISPARFPEFAMAVLSSDYSDSEEPTAREKQLSPLLMDWLQKNVGKPSSDKDGLKQAANTLRQCAERWQDVQLFVRILQICGPEQVFRTVGVDGLVYAYQAFDWEDIEPMYSEAFSREPSNRMREQLINRLLETATDPNARQWCETQRDTALLGAFTKLQVNEIEWAFKYLESCKEPTQTLRDVLIPRLHTAQPDDMNIWSAMLARLSQLVSDQGKSSKLDRTVIPDIIEGCLQRIAGTMNPFPVAEKVDTFGDRVSEANVDPIVSLVELCVQYRVTDVPATLFQRMWDTRKRASCPCAVQYYWCLLTKRFGKLIDKNVDIKKTVALAFRHATEIFLESYNVYGASAKEALPFAYDPFGDLIYCLSKKSLSLKNTEDLVNFVSKKLRRQATTPESQAKLNEVLQLCHSRRSLKRSLEGDARQPKLKKPRVDVIDLT</sequence>
<dbReference type="Proteomes" id="UP001383192">
    <property type="component" value="Unassembled WGS sequence"/>
</dbReference>
<protein>
    <submittedName>
        <fullName evidence="1">Uncharacterized protein</fullName>
    </submittedName>
</protein>